<dbReference type="OrthoDB" id="820652at2759"/>
<dbReference type="Gramene" id="Manes.08G067100.1.v8.1">
    <property type="protein sequence ID" value="Manes.08G067100.1.v8.1.CDS"/>
    <property type="gene ID" value="Manes.08G067100.v8.1"/>
</dbReference>
<evidence type="ECO:0000313" key="1">
    <source>
        <dbReference type="EMBL" id="OAY43397.1"/>
    </source>
</evidence>
<protein>
    <submittedName>
        <fullName evidence="1">Uncharacterized protein</fullName>
    </submittedName>
</protein>
<proteinExistence type="predicted"/>
<name>A0A2C9VGB6_MANES</name>
<organism evidence="1 2">
    <name type="scientific">Manihot esculenta</name>
    <name type="common">Cassava</name>
    <name type="synonym">Jatropha manihot</name>
    <dbReference type="NCBI Taxonomy" id="3983"/>
    <lineage>
        <taxon>Eukaryota</taxon>
        <taxon>Viridiplantae</taxon>
        <taxon>Streptophyta</taxon>
        <taxon>Embryophyta</taxon>
        <taxon>Tracheophyta</taxon>
        <taxon>Spermatophyta</taxon>
        <taxon>Magnoliopsida</taxon>
        <taxon>eudicotyledons</taxon>
        <taxon>Gunneridae</taxon>
        <taxon>Pentapetalae</taxon>
        <taxon>rosids</taxon>
        <taxon>fabids</taxon>
        <taxon>Malpighiales</taxon>
        <taxon>Euphorbiaceae</taxon>
        <taxon>Crotonoideae</taxon>
        <taxon>Manihoteae</taxon>
        <taxon>Manihot</taxon>
    </lineage>
</organism>
<comment type="caution">
    <text evidence="1">The sequence shown here is derived from an EMBL/GenBank/DDBJ whole genome shotgun (WGS) entry which is preliminary data.</text>
</comment>
<dbReference type="EMBL" id="CM004394">
    <property type="protein sequence ID" value="OAY43397.1"/>
    <property type="molecule type" value="Genomic_DNA"/>
</dbReference>
<evidence type="ECO:0000313" key="2">
    <source>
        <dbReference type="Proteomes" id="UP000091857"/>
    </source>
</evidence>
<keyword evidence="2" id="KW-1185">Reference proteome</keyword>
<dbReference type="AlphaFoldDB" id="A0A2C9VGB6"/>
<sequence length="92" mass="10416">MKAETIRQRSFNRINSSIGLIQLGRSGSDDTLMEEQYCIKEMQELHGYLDMVKEMIRPGCSQEMLQVALNSLAFLFDILTSMSSTPRPLASL</sequence>
<dbReference type="Proteomes" id="UP000091857">
    <property type="component" value="Chromosome 8"/>
</dbReference>
<reference evidence="2" key="1">
    <citation type="journal article" date="2016" name="Nat. Biotechnol.">
        <title>Sequencing wild and cultivated cassava and related species reveals extensive interspecific hybridization and genetic diversity.</title>
        <authorList>
            <person name="Bredeson J.V."/>
            <person name="Lyons J.B."/>
            <person name="Prochnik S.E."/>
            <person name="Wu G.A."/>
            <person name="Ha C.M."/>
            <person name="Edsinger-Gonzales E."/>
            <person name="Grimwood J."/>
            <person name="Schmutz J."/>
            <person name="Rabbi I.Y."/>
            <person name="Egesi C."/>
            <person name="Nauluvula P."/>
            <person name="Lebot V."/>
            <person name="Ndunguru J."/>
            <person name="Mkamilo G."/>
            <person name="Bart R.S."/>
            <person name="Setter T.L."/>
            <person name="Gleadow R.M."/>
            <person name="Kulakow P."/>
            <person name="Ferguson M.E."/>
            <person name="Rounsley S."/>
            <person name="Rokhsar D.S."/>
        </authorList>
    </citation>
    <scope>NUCLEOTIDE SEQUENCE [LARGE SCALE GENOMIC DNA]</scope>
    <source>
        <strain evidence="2">cv. AM560-2</strain>
    </source>
</reference>
<accession>A0A2C9VGB6</accession>
<gene>
    <name evidence="1" type="ORF">MANES_08G067100v8</name>
</gene>
<dbReference type="STRING" id="3983.A0A2C9VGB6"/>